<keyword evidence="1" id="KW-0472">Membrane</keyword>
<dbReference type="Proteomes" id="UP000092444">
    <property type="component" value="Unassembled WGS sequence"/>
</dbReference>
<dbReference type="AlphaFoldDB" id="A0A1B0GCY2"/>
<organism evidence="2 3">
    <name type="scientific">Glossina morsitans morsitans</name>
    <name type="common">Savannah tsetse fly</name>
    <dbReference type="NCBI Taxonomy" id="37546"/>
    <lineage>
        <taxon>Eukaryota</taxon>
        <taxon>Metazoa</taxon>
        <taxon>Ecdysozoa</taxon>
        <taxon>Arthropoda</taxon>
        <taxon>Hexapoda</taxon>
        <taxon>Insecta</taxon>
        <taxon>Pterygota</taxon>
        <taxon>Neoptera</taxon>
        <taxon>Endopterygota</taxon>
        <taxon>Diptera</taxon>
        <taxon>Brachycera</taxon>
        <taxon>Muscomorpha</taxon>
        <taxon>Hippoboscoidea</taxon>
        <taxon>Glossinidae</taxon>
        <taxon>Glossina</taxon>
    </lineage>
</organism>
<dbReference type="EnsemblMetazoa" id="GMOY011158-RA">
    <property type="protein sequence ID" value="GMOY011158-PA"/>
    <property type="gene ID" value="GMOY011158"/>
</dbReference>
<keyword evidence="1" id="KW-0812">Transmembrane</keyword>
<dbReference type="PhylomeDB" id="A0A1B0GCY2"/>
<dbReference type="VEuPathDB" id="VectorBase:GMOY011158"/>
<name>A0A1B0GCY2_GLOMM</name>
<reference evidence="2" key="1">
    <citation type="submission" date="2020-05" db="UniProtKB">
        <authorList>
            <consortium name="EnsemblMetazoa"/>
        </authorList>
    </citation>
    <scope>IDENTIFICATION</scope>
    <source>
        <strain evidence="2">Yale</strain>
    </source>
</reference>
<feature type="transmembrane region" description="Helical" evidence="1">
    <location>
        <begin position="6"/>
        <end position="26"/>
    </location>
</feature>
<evidence type="ECO:0000256" key="1">
    <source>
        <dbReference type="SAM" id="Phobius"/>
    </source>
</evidence>
<sequence length="106" mass="11305">MVVSSLFSTISNGGTCALIAGIYCYISDVAKAKMVLNEPRLCAGMMIGNVLTGSIYEATNAITVFRISSALLFLAPLYVYAIVVKSLKPEQIMTAGNININNPIKI</sequence>
<evidence type="ECO:0000313" key="2">
    <source>
        <dbReference type="EnsemblMetazoa" id="GMOY011158-PA"/>
    </source>
</evidence>
<keyword evidence="3" id="KW-1185">Reference proteome</keyword>
<evidence type="ECO:0000313" key="3">
    <source>
        <dbReference type="Proteomes" id="UP000092444"/>
    </source>
</evidence>
<proteinExistence type="predicted"/>
<feature type="transmembrane region" description="Helical" evidence="1">
    <location>
        <begin position="62"/>
        <end position="83"/>
    </location>
</feature>
<accession>A0A1B0GCY2</accession>
<keyword evidence="1" id="KW-1133">Transmembrane helix</keyword>
<protein>
    <submittedName>
        <fullName evidence="2">Uncharacterized protein</fullName>
    </submittedName>
</protein>
<dbReference type="EMBL" id="CCAG010002244">
    <property type="status" value="NOT_ANNOTATED_CDS"/>
    <property type="molecule type" value="Genomic_DNA"/>
</dbReference>